<dbReference type="Proteomes" id="UP000602076">
    <property type="component" value="Unassembled WGS sequence"/>
</dbReference>
<dbReference type="RefSeq" id="WP_190997660.1">
    <property type="nucleotide sequence ID" value="NZ_JACXSI010000013.1"/>
</dbReference>
<reference evidence="2" key="1">
    <citation type="submission" date="2020-09" db="EMBL/GenBank/DDBJ databases">
        <title>Bacillus faecalis sp. nov., a moderately halophilic bacterium isolated from cow faeces.</title>
        <authorList>
            <person name="Jiang L."/>
            <person name="Lee J."/>
        </authorList>
    </citation>
    <scope>NUCLEOTIDE SEQUENCE</scope>
    <source>
        <strain evidence="2">AGMB 02131</strain>
    </source>
</reference>
<protein>
    <submittedName>
        <fullName evidence="2">YqzE family protein</fullName>
    </submittedName>
</protein>
<dbReference type="InterPro" id="IPR025622">
    <property type="entry name" value="YqzE"/>
</dbReference>
<keyword evidence="1" id="KW-0472">Membrane</keyword>
<dbReference type="AlphaFoldDB" id="A0A927CYM4"/>
<dbReference type="Pfam" id="PF14038">
    <property type="entry name" value="YqzE"/>
    <property type="match status" value="1"/>
</dbReference>
<keyword evidence="1" id="KW-1133">Transmembrane helix</keyword>
<keyword evidence="1" id="KW-0812">Transmembrane</keyword>
<evidence type="ECO:0000256" key="1">
    <source>
        <dbReference type="SAM" id="Phobius"/>
    </source>
</evidence>
<evidence type="ECO:0000313" key="2">
    <source>
        <dbReference type="EMBL" id="MBD3108120.1"/>
    </source>
</evidence>
<evidence type="ECO:0000313" key="3">
    <source>
        <dbReference type="Proteomes" id="UP000602076"/>
    </source>
</evidence>
<proteinExistence type="predicted"/>
<name>A0A927CYM4_9BACI</name>
<sequence length="60" mass="7369">MKTNDYIKFLTQEFVTYVDQPKEKRKKKKQARNKQVKPVYTSKWFGLIPFALLMVFKRKR</sequence>
<comment type="caution">
    <text evidence="2">The sequence shown here is derived from an EMBL/GenBank/DDBJ whole genome shotgun (WGS) entry which is preliminary data.</text>
</comment>
<dbReference type="EMBL" id="JACXSI010000013">
    <property type="protein sequence ID" value="MBD3108120.1"/>
    <property type="molecule type" value="Genomic_DNA"/>
</dbReference>
<accession>A0A927CYM4</accession>
<feature type="transmembrane region" description="Helical" evidence="1">
    <location>
        <begin position="39"/>
        <end position="56"/>
    </location>
</feature>
<gene>
    <name evidence="2" type="ORF">IEO70_07045</name>
</gene>
<organism evidence="2 3">
    <name type="scientific">Peribacillus faecalis</name>
    <dbReference type="NCBI Taxonomy" id="2772559"/>
    <lineage>
        <taxon>Bacteria</taxon>
        <taxon>Bacillati</taxon>
        <taxon>Bacillota</taxon>
        <taxon>Bacilli</taxon>
        <taxon>Bacillales</taxon>
        <taxon>Bacillaceae</taxon>
        <taxon>Peribacillus</taxon>
    </lineage>
</organism>
<keyword evidence="3" id="KW-1185">Reference proteome</keyword>